<dbReference type="EMBL" id="HBGD01000628">
    <property type="protein sequence ID" value="CAD9077257.1"/>
    <property type="molecule type" value="Transcribed_RNA"/>
</dbReference>
<keyword evidence="1" id="KW-0732">Signal</keyword>
<organism evidence="2">
    <name type="scientific">Percolomonas cosmopolitus</name>
    <dbReference type="NCBI Taxonomy" id="63605"/>
    <lineage>
        <taxon>Eukaryota</taxon>
        <taxon>Discoba</taxon>
        <taxon>Heterolobosea</taxon>
        <taxon>Tetramitia</taxon>
        <taxon>Eutetramitia</taxon>
        <taxon>Percolomonadidae</taxon>
        <taxon>Percolomonas</taxon>
    </lineage>
</organism>
<evidence type="ECO:0000313" key="2">
    <source>
        <dbReference type="EMBL" id="CAD9077257.1"/>
    </source>
</evidence>
<name>A0A7S1KN47_9EUKA</name>
<dbReference type="AlphaFoldDB" id="A0A7S1KN47"/>
<evidence type="ECO:0000256" key="1">
    <source>
        <dbReference type="SAM" id="SignalP"/>
    </source>
</evidence>
<accession>A0A7S1KN47</accession>
<protein>
    <submittedName>
        <fullName evidence="2">Uncharacterized protein</fullName>
    </submittedName>
</protein>
<feature type="signal peptide" evidence="1">
    <location>
        <begin position="1"/>
        <end position="20"/>
    </location>
</feature>
<gene>
    <name evidence="2" type="ORF">PCOS0759_LOCUS488</name>
</gene>
<sequence length="234" mass="26241">MSPFLVALLLVLIHTLCIIASPQFPSFPQYSSQFLLPTLPLPPSYSVNITQRIRNDGREKWRFDVFVDGASKSAENEPIPKLSIHLIHLTNQSLPQTGTFALLQPPQAPLASSLCYIVPMDFGIVTLDLLKDFQDVGVSYEGPDGKEDVWRIAMGLGEVRTTNAQADVVPTRASIMSEIQMQWDQFKQGEVDEKYFEYDYSRCDPMGAADVEGLKVTDLVDLLVEVPLYVLRMM</sequence>
<proteinExistence type="predicted"/>
<feature type="chain" id="PRO_5031027672" evidence="1">
    <location>
        <begin position="21"/>
        <end position="234"/>
    </location>
</feature>
<reference evidence="2" key="1">
    <citation type="submission" date="2021-01" db="EMBL/GenBank/DDBJ databases">
        <authorList>
            <person name="Corre E."/>
            <person name="Pelletier E."/>
            <person name="Niang G."/>
            <person name="Scheremetjew M."/>
            <person name="Finn R."/>
            <person name="Kale V."/>
            <person name="Holt S."/>
            <person name="Cochrane G."/>
            <person name="Meng A."/>
            <person name="Brown T."/>
            <person name="Cohen L."/>
        </authorList>
    </citation>
    <scope>NUCLEOTIDE SEQUENCE</scope>
    <source>
        <strain evidence="2">WS</strain>
    </source>
</reference>